<dbReference type="OrthoDB" id="191926at2157"/>
<dbReference type="SUPFAM" id="SSF88723">
    <property type="entry name" value="PIN domain-like"/>
    <property type="match status" value="1"/>
</dbReference>
<accession>A0A345E7A1</accession>
<sequence>MENFADASRVHWYDEMTESTVRAAFDLAADHNIDGWDGYYARVALEEGVQTTLTLDDDFEDIDDVTAEVVLSPAEFATLNEYIDD</sequence>
<evidence type="ECO:0000313" key="1">
    <source>
        <dbReference type="EMBL" id="AXG08073.1"/>
    </source>
</evidence>
<evidence type="ECO:0000313" key="2">
    <source>
        <dbReference type="Proteomes" id="UP000253273"/>
    </source>
</evidence>
<dbReference type="Proteomes" id="UP000253273">
    <property type="component" value="Chromosome"/>
</dbReference>
<dbReference type="EMBL" id="CP031150">
    <property type="protein sequence ID" value="AXG08073.1"/>
    <property type="molecule type" value="Genomic_DNA"/>
</dbReference>
<reference evidence="1 2" key="1">
    <citation type="submission" date="2018-07" db="EMBL/GenBank/DDBJ databases">
        <title>Genome sequences of Haloplanus sp. CBA1113.</title>
        <authorList>
            <person name="Kim Y.B."/>
            <person name="Roh S.W."/>
        </authorList>
    </citation>
    <scope>NUCLEOTIDE SEQUENCE [LARGE SCALE GENOMIC DNA]</scope>
    <source>
        <strain evidence="1 2">CBA1113</strain>
    </source>
</reference>
<keyword evidence="2" id="KW-1185">Reference proteome</keyword>
<protein>
    <recommendedName>
        <fullName evidence="3">PIN domain-containing protein</fullName>
    </recommendedName>
</protein>
<dbReference type="InterPro" id="IPR029060">
    <property type="entry name" value="PIN-like_dom_sf"/>
</dbReference>
<name>A0A345E7A1_9EURY</name>
<organism evidence="1 2">
    <name type="scientific">Haloplanus rubicundus</name>
    <dbReference type="NCBI Taxonomy" id="1547898"/>
    <lineage>
        <taxon>Archaea</taxon>
        <taxon>Methanobacteriati</taxon>
        <taxon>Methanobacteriota</taxon>
        <taxon>Stenosarchaea group</taxon>
        <taxon>Halobacteria</taxon>
        <taxon>Halobacteriales</taxon>
        <taxon>Haloferacaceae</taxon>
        <taxon>Haloplanus</taxon>
    </lineage>
</organism>
<proteinExistence type="predicted"/>
<evidence type="ECO:0008006" key="3">
    <source>
        <dbReference type="Google" id="ProtNLM"/>
    </source>
</evidence>
<dbReference type="KEGG" id="haj:DU500_07615"/>
<gene>
    <name evidence="1" type="ORF">DU500_07615</name>
</gene>
<dbReference type="AlphaFoldDB" id="A0A345E7A1"/>